<keyword evidence="3" id="KW-1185">Reference proteome</keyword>
<organism evidence="2 3">
    <name type="scientific">Phtheirospermum japonicum</name>
    <dbReference type="NCBI Taxonomy" id="374723"/>
    <lineage>
        <taxon>Eukaryota</taxon>
        <taxon>Viridiplantae</taxon>
        <taxon>Streptophyta</taxon>
        <taxon>Embryophyta</taxon>
        <taxon>Tracheophyta</taxon>
        <taxon>Spermatophyta</taxon>
        <taxon>Magnoliopsida</taxon>
        <taxon>eudicotyledons</taxon>
        <taxon>Gunneridae</taxon>
        <taxon>Pentapetalae</taxon>
        <taxon>asterids</taxon>
        <taxon>lamiids</taxon>
        <taxon>Lamiales</taxon>
        <taxon>Orobanchaceae</taxon>
        <taxon>Orobanchaceae incertae sedis</taxon>
        <taxon>Phtheirospermum</taxon>
    </lineage>
</organism>
<sequence length="87" mass="9223">MVTDRQLEAASEDGDRHGVLLSMAAGPDGLDSGSHGSINRQSDHPLRRRTNKATMVRGNNGQQQNGSGGVAWLESTADSDSAISMRM</sequence>
<feature type="compositionally biased region" description="Polar residues" evidence="1">
    <location>
        <begin position="76"/>
        <end position="87"/>
    </location>
</feature>
<evidence type="ECO:0000313" key="3">
    <source>
        <dbReference type="Proteomes" id="UP000653305"/>
    </source>
</evidence>
<evidence type="ECO:0000256" key="1">
    <source>
        <dbReference type="SAM" id="MobiDB-lite"/>
    </source>
</evidence>
<name>A0A830DNT6_9LAMI</name>
<reference evidence="2" key="1">
    <citation type="submission" date="2020-07" db="EMBL/GenBank/DDBJ databases">
        <title>Ethylene signaling mediates host invasion by parasitic plants.</title>
        <authorList>
            <person name="Yoshida S."/>
        </authorList>
    </citation>
    <scope>NUCLEOTIDE SEQUENCE</scope>
    <source>
        <strain evidence="2">Okayama</strain>
    </source>
</reference>
<accession>A0A830DNT6</accession>
<comment type="caution">
    <text evidence="2">The sequence shown here is derived from an EMBL/GenBank/DDBJ whole genome shotgun (WGS) entry which is preliminary data.</text>
</comment>
<dbReference type="EMBL" id="BMAC01010538">
    <property type="protein sequence ID" value="GFQ08894.1"/>
    <property type="molecule type" value="Genomic_DNA"/>
</dbReference>
<dbReference type="Proteomes" id="UP000653305">
    <property type="component" value="Unassembled WGS sequence"/>
</dbReference>
<proteinExistence type="predicted"/>
<protein>
    <submittedName>
        <fullName evidence="2">Uncharacterized protein</fullName>
    </submittedName>
</protein>
<dbReference type="AlphaFoldDB" id="A0A830DNT6"/>
<evidence type="ECO:0000313" key="2">
    <source>
        <dbReference type="EMBL" id="GFQ08894.1"/>
    </source>
</evidence>
<feature type="region of interest" description="Disordered" evidence="1">
    <location>
        <begin position="1"/>
        <end position="87"/>
    </location>
</feature>
<gene>
    <name evidence="2" type="ORF">PHJA_003033500</name>
</gene>